<evidence type="ECO:0000256" key="3">
    <source>
        <dbReference type="ARBA" id="ARBA00022475"/>
    </source>
</evidence>
<keyword evidence="6" id="KW-0479">Metal-binding</keyword>
<evidence type="ECO:0000256" key="16">
    <source>
        <dbReference type="ARBA" id="ARBA00023180"/>
    </source>
</evidence>
<keyword evidence="14 18" id="KW-0472">Membrane</keyword>
<dbReference type="InterPro" id="IPR015812">
    <property type="entry name" value="Integrin_bsu"/>
</dbReference>
<proteinExistence type="inferred from homology"/>
<evidence type="ECO:0000256" key="2">
    <source>
        <dbReference type="ARBA" id="ARBA00007449"/>
    </source>
</evidence>
<feature type="domain" description="EGF-like" evidence="20">
    <location>
        <begin position="428"/>
        <end position="463"/>
    </location>
</feature>
<keyword evidence="4" id="KW-0245">EGF-like domain</keyword>
<feature type="transmembrane region" description="Helical" evidence="18">
    <location>
        <begin position="1450"/>
        <end position="1473"/>
    </location>
</feature>
<dbReference type="OrthoDB" id="410592at2759"/>
<keyword evidence="8" id="KW-0677">Repeat</keyword>
<dbReference type="GO" id="GO:0005178">
    <property type="term" value="F:integrin binding"/>
    <property type="evidence" value="ECO:0007669"/>
    <property type="project" value="TreeGrafter"/>
</dbReference>
<evidence type="ECO:0000256" key="4">
    <source>
        <dbReference type="ARBA" id="ARBA00022536"/>
    </source>
</evidence>
<dbReference type="InterPro" id="IPR002369">
    <property type="entry name" value="Integrin_bsu_VWA"/>
</dbReference>
<evidence type="ECO:0000259" key="23">
    <source>
        <dbReference type="SMART" id="SM01241"/>
    </source>
</evidence>
<feature type="domain" description="Integrin beta subunit cytoplasmic" evidence="23">
    <location>
        <begin position="1474"/>
        <end position="1520"/>
    </location>
</feature>
<feature type="domain" description="Integrin beta subunit tail" evidence="24">
    <location>
        <begin position="600"/>
        <end position="679"/>
    </location>
</feature>
<dbReference type="SMART" id="SM01241">
    <property type="entry name" value="Integrin_b_cyt"/>
    <property type="match status" value="2"/>
</dbReference>
<dbReference type="Pfam" id="PF08725">
    <property type="entry name" value="Integrin_b_cyt"/>
    <property type="match status" value="2"/>
</dbReference>
<dbReference type="InterPro" id="IPR040622">
    <property type="entry name" value="EGF_integrin_1"/>
</dbReference>
<feature type="chain" id="PRO_5040271038" description="Integrin beta" evidence="19">
    <location>
        <begin position="23"/>
        <end position="1526"/>
    </location>
</feature>
<dbReference type="GO" id="GO:0008305">
    <property type="term" value="C:integrin complex"/>
    <property type="evidence" value="ECO:0007669"/>
    <property type="project" value="TreeGrafter"/>
</dbReference>
<dbReference type="InterPro" id="IPR036465">
    <property type="entry name" value="vWFA_dom_sf"/>
</dbReference>
<organism evidence="25 26">
    <name type="scientific">Brassicogethes aeneus</name>
    <name type="common">Rape pollen beetle</name>
    <name type="synonym">Meligethes aeneus</name>
    <dbReference type="NCBI Taxonomy" id="1431903"/>
    <lineage>
        <taxon>Eukaryota</taxon>
        <taxon>Metazoa</taxon>
        <taxon>Ecdysozoa</taxon>
        <taxon>Arthropoda</taxon>
        <taxon>Hexapoda</taxon>
        <taxon>Insecta</taxon>
        <taxon>Pterygota</taxon>
        <taxon>Neoptera</taxon>
        <taxon>Endopterygota</taxon>
        <taxon>Coleoptera</taxon>
        <taxon>Polyphaga</taxon>
        <taxon>Cucujiformia</taxon>
        <taxon>Nitidulidae</taxon>
        <taxon>Meligethinae</taxon>
        <taxon>Brassicogethes</taxon>
    </lineage>
</organism>
<dbReference type="InterPro" id="IPR036349">
    <property type="entry name" value="Integrin_bsu_tail_dom_sf"/>
</dbReference>
<keyword evidence="26" id="KW-1185">Reference proteome</keyword>
<dbReference type="PANTHER" id="PTHR10082">
    <property type="entry name" value="INTEGRIN BETA SUBUNIT"/>
    <property type="match status" value="1"/>
</dbReference>
<keyword evidence="10" id="KW-0460">Magnesium</keyword>
<evidence type="ECO:0000256" key="14">
    <source>
        <dbReference type="ARBA" id="ARBA00023136"/>
    </source>
</evidence>
<dbReference type="PROSITE" id="PS52047">
    <property type="entry name" value="I_EGF_2"/>
    <property type="match status" value="2"/>
</dbReference>
<evidence type="ECO:0000256" key="1">
    <source>
        <dbReference type="ARBA" id="ARBA00004251"/>
    </source>
</evidence>
<keyword evidence="7 19" id="KW-0732">Signal</keyword>
<evidence type="ECO:0000256" key="19">
    <source>
        <dbReference type="SAM" id="SignalP"/>
    </source>
</evidence>
<evidence type="ECO:0000256" key="7">
    <source>
        <dbReference type="ARBA" id="ARBA00022729"/>
    </source>
</evidence>
<feature type="domain" description="VWFA" evidence="22">
    <location>
        <begin position="899"/>
        <end position="1090"/>
    </location>
</feature>
<dbReference type="Gene3D" id="3.40.50.410">
    <property type="entry name" value="von Willebrand factor, type A domain"/>
    <property type="match status" value="2"/>
</dbReference>
<evidence type="ECO:0000256" key="18">
    <source>
        <dbReference type="SAM" id="Phobius"/>
    </source>
</evidence>
<dbReference type="GO" id="GO:0009986">
    <property type="term" value="C:cell surface"/>
    <property type="evidence" value="ECO:0007669"/>
    <property type="project" value="TreeGrafter"/>
</dbReference>
<evidence type="ECO:0000313" key="26">
    <source>
        <dbReference type="Proteomes" id="UP001154078"/>
    </source>
</evidence>
<dbReference type="Pfam" id="PF18372">
    <property type="entry name" value="I-EGF_1"/>
    <property type="match status" value="2"/>
</dbReference>
<feature type="domain" description="VWFA" evidence="22">
    <location>
        <begin position="119"/>
        <end position="318"/>
    </location>
</feature>
<feature type="domain" description="EGF-like" evidence="20">
    <location>
        <begin position="1287"/>
        <end position="1326"/>
    </location>
</feature>
<protein>
    <recommendedName>
        <fullName evidence="17">Integrin beta</fullName>
    </recommendedName>
</protein>
<keyword evidence="12 18" id="KW-1133">Transmembrane helix</keyword>
<evidence type="ECO:0000256" key="9">
    <source>
        <dbReference type="ARBA" id="ARBA00022837"/>
    </source>
</evidence>
<keyword evidence="3" id="KW-1003">Cell membrane</keyword>
<dbReference type="GO" id="GO:0007160">
    <property type="term" value="P:cell-matrix adhesion"/>
    <property type="evidence" value="ECO:0007669"/>
    <property type="project" value="TreeGrafter"/>
</dbReference>
<dbReference type="GO" id="GO:0005925">
    <property type="term" value="C:focal adhesion"/>
    <property type="evidence" value="ECO:0007669"/>
    <property type="project" value="TreeGrafter"/>
</dbReference>
<feature type="domain" description="Integrin beta subunit tail" evidence="24">
    <location>
        <begin position="1372"/>
        <end position="1451"/>
    </location>
</feature>
<sequence length="1526" mass="170863">MLSVKFAIFSVFLFVHFKHLNADCIKKKLCSACIQEPGCGWCEIAQSSSTFREVHCLNETSELAKNCSGFYTITSSKADMDDEPLSSNIHMKPQKIDVNLRKNQKYKFNFLYQQPSDYPVDLYFIMDMSNSMKKVKKTIGNLGKSISEKLNKLTKNSRIGFGSFVDKPCLPFQNTGNNTIKENTYSFKNNIALTNDSEKFKKAVKDALTLPNLDSPESGFDALMQAMVCKKEINWRNDSRHIIILATDAASHMAGNGRLAGIVVPSDGKCHLHNGVYNESLKFDYPSLSHINYIARQEKKYIIFYVHSDFYESYSLLSKEIDYSDVSIMNDGTNINSVIEKNYINIVSTTKMQYDAPNNVKITFTSNCTNPSENGCKGVKIGEVLNFTATIHAKSCSPNNTSQIIRVYPDGISKEELTIKLNVLCDCECQRKNISSSEQCNKQGSLICGLCECDDGFIGKQCQCAGNSNMNIDNKNCLGPNDEECSGRGTCKCGQCVCDTTKNPDKDVISGDLCECDNFNCDRANGQLCAGNGVCECGKCSCKKGWTGSDCNCKSSQDECKNDKGVICSDKGKCKCNACLCDRKYSGKHCDVKVTPAQMCDSFKDCVECQGFKTGKYDKMDCKTNCTKFMTKLVKAFDKTHSATPCVHFNKDNCEILFQYTEDLIVEALDEPICQKNILWMLIFGVIGSILLAGIVLLLMWKIGTTIHDKREFSKFEQEQKGMKWGAGENPLFIKASTDYSNPAYGRQTNPNNQKSFKKICDKNNNLCVTTMERAIVVNVCAKKDEAVKHVNVHLLHHARLQVMNRFFLSDACIQEPGCGWCEIAQSSSTFREVHCLNETSELAKNCSGFYTITSSKADMNNEPLSSKINLKPQKIVVNLTKNQEYKFNFLYQQPSDYPVDLYFIMDMSKSMIKVKKTIANLGKSISEKLNKLTNNSRIGFGSFIDKPCLPFQNTGELNYKRMTYSFKNNLPLTNNSEKFKKAVKEALALSNLDTPESGFDALMQAMVCKKEINWRDDSRHIIILATDALSHMAVVPSDGKCHLHNGVYNESLNFDYPSLSHINYIARQEKKYIIFYVNSNVREPYSFLSKEIENSDVSIMGDGTNINSVIEKNYINIVSTTKMQYDAPDNVKITFTSNCTNPSKKGCKGVKIGEVLNFTATIHAESCPPNNASQIIKVYPDGISKEGLTIELNILCDCECQKKNSSRSDQCNKQGRLICGLCECDDGFIGKQCQCAGNSNMNIDNKNCLGPNRKECSGRGTCKCGQCVCDTTKNPDKDVISGDFCECDNFNCDRANGQLCAGNGVCECGKCRCKTGWTGRDCNCKSSQDECKNDKGVVCSDNGKCKCNACVCDRKYSGKHCDDKITTAQRCDSFKDCVECQGFKTGKYDRMGCKTNCTKFITKLVKEFDETHSATPCVHFNKDNCEIWFRYTEDFIVEALDEPNCRKNILWMLIFGVMGSILLAGIVLLLMWKIGTTIHDKREFSKFEQEQKGMKWGTGENPLFVKASTDYSNPAYGRRSMRLNS</sequence>
<evidence type="ECO:0000259" key="22">
    <source>
        <dbReference type="SMART" id="SM00327"/>
    </source>
</evidence>
<dbReference type="EMBL" id="OV121136">
    <property type="protein sequence ID" value="CAH0556910.1"/>
    <property type="molecule type" value="Genomic_DNA"/>
</dbReference>
<evidence type="ECO:0000256" key="15">
    <source>
        <dbReference type="ARBA" id="ARBA00023157"/>
    </source>
</evidence>
<evidence type="ECO:0000313" key="25">
    <source>
        <dbReference type="EMBL" id="CAH0556910.1"/>
    </source>
</evidence>
<keyword evidence="15" id="KW-1015">Disulfide bond</keyword>
<keyword evidence="13 17" id="KW-0401">Integrin</keyword>
<dbReference type="Pfam" id="PF07965">
    <property type="entry name" value="Integrin_B_tail"/>
    <property type="match status" value="2"/>
</dbReference>
<comment type="similarity">
    <text evidence="2 17">Belongs to the integrin beta chain family.</text>
</comment>
<feature type="domain" description="Integrin beta subunit VWA" evidence="21">
    <location>
        <begin position="30"/>
        <end position="427"/>
    </location>
</feature>
<evidence type="ECO:0000256" key="5">
    <source>
        <dbReference type="ARBA" id="ARBA00022692"/>
    </source>
</evidence>
<feature type="domain" description="EGF-like" evidence="20">
    <location>
        <begin position="1331"/>
        <end position="1363"/>
    </location>
</feature>
<dbReference type="SUPFAM" id="SSF69687">
    <property type="entry name" value="Integrin beta tail domain"/>
    <property type="match status" value="2"/>
</dbReference>
<dbReference type="SMART" id="SM00187">
    <property type="entry name" value="INB"/>
    <property type="match status" value="2"/>
</dbReference>
<evidence type="ECO:0000256" key="17">
    <source>
        <dbReference type="RuleBase" id="RU000633"/>
    </source>
</evidence>
<dbReference type="SUPFAM" id="SSF53300">
    <property type="entry name" value="vWA-like"/>
    <property type="match status" value="2"/>
</dbReference>
<dbReference type="InterPro" id="IPR057073">
    <property type="entry name" value="EGF_integrin_2"/>
</dbReference>
<evidence type="ECO:0000256" key="13">
    <source>
        <dbReference type="ARBA" id="ARBA00023037"/>
    </source>
</evidence>
<gene>
    <name evidence="25" type="ORF">MELIAE_LOCUS7742</name>
</gene>
<evidence type="ECO:0000256" key="10">
    <source>
        <dbReference type="ARBA" id="ARBA00022842"/>
    </source>
</evidence>
<evidence type="ECO:0000256" key="8">
    <source>
        <dbReference type="ARBA" id="ARBA00022737"/>
    </source>
</evidence>
<evidence type="ECO:0000256" key="12">
    <source>
        <dbReference type="ARBA" id="ARBA00022989"/>
    </source>
</evidence>
<name>A0A9P0B7D7_BRAAE</name>
<dbReference type="GO" id="GO:0007229">
    <property type="term" value="P:integrin-mediated signaling pathway"/>
    <property type="evidence" value="ECO:0007669"/>
    <property type="project" value="UniProtKB-KW"/>
</dbReference>
<comment type="subcellular location">
    <subcellularLocation>
        <location evidence="1 17">Cell membrane</location>
        <topology evidence="1 17">Single-pass type I membrane protein</topology>
    </subcellularLocation>
</comment>
<dbReference type="GO" id="GO:0046872">
    <property type="term" value="F:metal ion binding"/>
    <property type="evidence" value="ECO:0007669"/>
    <property type="project" value="UniProtKB-KW"/>
</dbReference>
<dbReference type="Pfam" id="PF23105">
    <property type="entry name" value="EGF_integrin"/>
    <property type="match status" value="2"/>
</dbReference>
<dbReference type="InterPro" id="IPR002035">
    <property type="entry name" value="VWF_A"/>
</dbReference>
<feature type="domain" description="Integrin beta subunit VWA" evidence="21">
    <location>
        <begin position="812"/>
        <end position="1199"/>
    </location>
</feature>
<dbReference type="InterPro" id="IPR012896">
    <property type="entry name" value="Integrin_bsu_tail"/>
</dbReference>
<dbReference type="GO" id="GO:0007157">
    <property type="term" value="P:heterophilic cell-cell adhesion via plasma membrane cell adhesion molecules"/>
    <property type="evidence" value="ECO:0007669"/>
    <property type="project" value="UniProtKB-ARBA"/>
</dbReference>
<dbReference type="SMART" id="SM00327">
    <property type="entry name" value="VWA"/>
    <property type="match status" value="2"/>
</dbReference>
<dbReference type="SMART" id="SM01242">
    <property type="entry name" value="Integrin_B_tail"/>
    <property type="match status" value="2"/>
</dbReference>
<dbReference type="InterPro" id="IPR032695">
    <property type="entry name" value="Integrin_dom_sf"/>
</dbReference>
<dbReference type="SMART" id="SM00181">
    <property type="entry name" value="EGF"/>
    <property type="match status" value="6"/>
</dbReference>
<feature type="domain" description="Integrin beta subunit cytoplasmic" evidence="23">
    <location>
        <begin position="702"/>
        <end position="748"/>
    </location>
</feature>
<evidence type="ECO:0000259" key="24">
    <source>
        <dbReference type="SMART" id="SM01242"/>
    </source>
</evidence>
<dbReference type="SUPFAM" id="SSF69179">
    <property type="entry name" value="Integrin domains"/>
    <property type="match status" value="2"/>
</dbReference>
<evidence type="ECO:0000259" key="20">
    <source>
        <dbReference type="SMART" id="SM00181"/>
    </source>
</evidence>
<dbReference type="PANTHER" id="PTHR10082:SF60">
    <property type="entry name" value="INTEGRIN BETA-PS"/>
    <property type="match status" value="1"/>
</dbReference>
<keyword evidence="5 17" id="KW-0812">Transmembrane</keyword>
<dbReference type="PROSITE" id="PS00243">
    <property type="entry name" value="I_EGF_1"/>
    <property type="match status" value="2"/>
</dbReference>
<keyword evidence="16" id="KW-0325">Glycoprotein</keyword>
<dbReference type="SUPFAM" id="SSF57196">
    <property type="entry name" value="EGF/Laminin"/>
    <property type="match status" value="4"/>
</dbReference>
<dbReference type="GO" id="GO:0016477">
    <property type="term" value="P:cell migration"/>
    <property type="evidence" value="ECO:0007669"/>
    <property type="project" value="TreeGrafter"/>
</dbReference>
<feature type="domain" description="EGF-like" evidence="20">
    <location>
        <begin position="559"/>
        <end position="591"/>
    </location>
</feature>
<accession>A0A9P0B7D7</accession>
<feature type="domain" description="EGF-like" evidence="20">
    <location>
        <begin position="1200"/>
        <end position="1235"/>
    </location>
</feature>
<dbReference type="PRINTS" id="PR01186">
    <property type="entry name" value="INTEGRINB"/>
</dbReference>
<dbReference type="InterPro" id="IPR014836">
    <property type="entry name" value="Integrin_bsu_cyt_dom"/>
</dbReference>
<evidence type="ECO:0000256" key="6">
    <source>
        <dbReference type="ARBA" id="ARBA00022723"/>
    </source>
</evidence>
<dbReference type="Gene3D" id="2.60.40.1510">
    <property type="entry name" value="ntegrin, alpha v. Chain A, domain 3"/>
    <property type="match status" value="2"/>
</dbReference>
<dbReference type="GO" id="GO:0033627">
    <property type="term" value="P:cell adhesion mediated by integrin"/>
    <property type="evidence" value="ECO:0007669"/>
    <property type="project" value="TreeGrafter"/>
</dbReference>
<keyword evidence="11 17" id="KW-0130">Cell adhesion</keyword>
<dbReference type="Proteomes" id="UP001154078">
    <property type="component" value="Chromosome 5"/>
</dbReference>
<dbReference type="InterPro" id="IPR057243">
    <property type="entry name" value="Integrin_I-EGF_CS"/>
</dbReference>
<feature type="domain" description="EGF-like" evidence="20">
    <location>
        <begin position="515"/>
        <end position="554"/>
    </location>
</feature>
<dbReference type="Pfam" id="PF00362">
    <property type="entry name" value="Integrin_beta"/>
    <property type="match status" value="2"/>
</dbReference>
<feature type="transmembrane region" description="Helical" evidence="18">
    <location>
        <begin position="678"/>
        <end position="701"/>
    </location>
</feature>
<feature type="signal peptide" evidence="19">
    <location>
        <begin position="1"/>
        <end position="22"/>
    </location>
</feature>
<dbReference type="Gene3D" id="1.20.5.100">
    <property type="entry name" value="Cytochrome c1, transmembrane anchor, C-terminal"/>
    <property type="match status" value="2"/>
</dbReference>
<evidence type="ECO:0000259" key="21">
    <source>
        <dbReference type="SMART" id="SM00187"/>
    </source>
</evidence>
<dbReference type="InterPro" id="IPR000742">
    <property type="entry name" value="EGF"/>
</dbReference>
<dbReference type="FunFam" id="2.10.25.10:FF:000036">
    <property type="entry name" value="Integrin beta"/>
    <property type="match status" value="2"/>
</dbReference>
<reference evidence="25" key="1">
    <citation type="submission" date="2021-12" db="EMBL/GenBank/DDBJ databases">
        <authorList>
            <person name="King R."/>
        </authorList>
    </citation>
    <scope>NUCLEOTIDE SEQUENCE</scope>
</reference>
<evidence type="ECO:0000256" key="11">
    <source>
        <dbReference type="ARBA" id="ARBA00022889"/>
    </source>
</evidence>
<dbReference type="FunFam" id="3.40.50.410:FF:000002">
    <property type="entry name" value="Integrin beta"/>
    <property type="match status" value="1"/>
</dbReference>
<keyword evidence="9" id="KW-0106">Calcium</keyword>
<dbReference type="Gene3D" id="2.10.25.10">
    <property type="entry name" value="Laminin"/>
    <property type="match status" value="6"/>
</dbReference>